<reference evidence="1 2" key="1">
    <citation type="submission" date="2017-04" db="EMBL/GenBank/DDBJ databases">
        <title>Genome Sequence of the Model Brown-Rot Fungus Postia placenta SB12.</title>
        <authorList>
            <consortium name="DOE Joint Genome Institute"/>
            <person name="Gaskell J."/>
            <person name="Kersten P."/>
            <person name="Larrondo L.F."/>
            <person name="Canessa P."/>
            <person name="Martinez D."/>
            <person name="Hibbett D."/>
            <person name="Schmoll M."/>
            <person name="Kubicek C.P."/>
            <person name="Martinez A.T."/>
            <person name="Yadav J."/>
            <person name="Master E."/>
            <person name="Magnuson J.K."/>
            <person name="James T."/>
            <person name="Yaver D."/>
            <person name="Berka R."/>
            <person name="Labutti K."/>
            <person name="Lipzen A."/>
            <person name="Aerts A."/>
            <person name="Barry K."/>
            <person name="Henrissat B."/>
            <person name="Blanchette R."/>
            <person name="Grigoriev I."/>
            <person name="Cullen D."/>
        </authorList>
    </citation>
    <scope>NUCLEOTIDE SEQUENCE [LARGE SCALE GENOMIC DNA]</scope>
    <source>
        <strain evidence="1 2">MAD-698-R-SB12</strain>
    </source>
</reference>
<dbReference type="GeneID" id="36325611"/>
<dbReference type="Proteomes" id="UP000194127">
    <property type="component" value="Unassembled WGS sequence"/>
</dbReference>
<keyword evidence="2" id="KW-1185">Reference proteome</keyword>
<sequence length="133" mass="14901">MALWMGPGRMVFDRVWEFPILTLDLCAALSGLGWDGWKSLALPHVLTSAPALLQSHALETAELLAALQQKKRLANMDIVWKQRVQALFDDRIVHWKHAADTKSMLLLCDVLAPSPLLAPFAMLCVRIVNMKEV</sequence>
<organism evidence="1 2">
    <name type="scientific">Postia placenta MAD-698-R-SB12</name>
    <dbReference type="NCBI Taxonomy" id="670580"/>
    <lineage>
        <taxon>Eukaryota</taxon>
        <taxon>Fungi</taxon>
        <taxon>Dikarya</taxon>
        <taxon>Basidiomycota</taxon>
        <taxon>Agaricomycotina</taxon>
        <taxon>Agaricomycetes</taxon>
        <taxon>Polyporales</taxon>
        <taxon>Adustoporiaceae</taxon>
        <taxon>Rhodonia</taxon>
    </lineage>
</organism>
<accession>A0A1X6N4J3</accession>
<dbReference type="EMBL" id="KZ110595">
    <property type="protein sequence ID" value="OSX63528.1"/>
    <property type="molecule type" value="Genomic_DNA"/>
</dbReference>
<dbReference type="AlphaFoldDB" id="A0A1X6N4J3"/>
<dbReference type="OrthoDB" id="2743737at2759"/>
<evidence type="ECO:0000313" key="2">
    <source>
        <dbReference type="Proteomes" id="UP000194127"/>
    </source>
</evidence>
<gene>
    <name evidence="1" type="ORF">POSPLADRAFT_1055582</name>
</gene>
<evidence type="ECO:0000313" key="1">
    <source>
        <dbReference type="EMBL" id="OSX63528.1"/>
    </source>
</evidence>
<dbReference type="STRING" id="670580.A0A1X6N4J3"/>
<protein>
    <submittedName>
        <fullName evidence="1">Uncharacterized protein</fullName>
    </submittedName>
</protein>
<dbReference type="RefSeq" id="XP_024340322.1">
    <property type="nucleotide sequence ID" value="XM_024480661.1"/>
</dbReference>
<proteinExistence type="predicted"/>
<name>A0A1X6N4J3_9APHY</name>